<gene>
    <name evidence="2" type="ORF">JAY77_03285</name>
</gene>
<accession>A0A9E4NHX0</accession>
<dbReference type="InterPro" id="IPR021356">
    <property type="entry name" value="Integr_conj_element_PFL4702"/>
</dbReference>
<feature type="transmembrane region" description="Helical" evidence="1">
    <location>
        <begin position="114"/>
        <end position="135"/>
    </location>
</feature>
<evidence type="ECO:0000313" key="3">
    <source>
        <dbReference type="Proteomes" id="UP000886674"/>
    </source>
</evidence>
<keyword evidence="1" id="KW-0472">Membrane</keyword>
<evidence type="ECO:0000313" key="2">
    <source>
        <dbReference type="EMBL" id="MCG7977159.1"/>
    </source>
</evidence>
<reference evidence="2" key="1">
    <citation type="journal article" date="2021" name="Proc. Natl. Acad. Sci. U.S.A.">
        <title>Global biogeography of chemosynthetic symbionts reveals both localized and globally distributed symbiont groups. .</title>
        <authorList>
            <person name="Osvatic J.T."/>
            <person name="Wilkins L.G.E."/>
            <person name="Leibrecht L."/>
            <person name="Leray M."/>
            <person name="Zauner S."/>
            <person name="Polzin J."/>
            <person name="Camacho Y."/>
            <person name="Gros O."/>
            <person name="van Gils J.A."/>
            <person name="Eisen J.A."/>
            <person name="Petersen J.M."/>
            <person name="Yuen B."/>
        </authorList>
    </citation>
    <scope>NUCLEOTIDE SEQUENCE</scope>
    <source>
        <strain evidence="2">MAGclacostrist055</strain>
    </source>
</reference>
<name>A0A9E4NHX0_9GAMM</name>
<sequence>MAIVAGVRGVPRFFNRGQPRYLGEKVMMKKAVKKVVTAAGLLAVTAGQSVLAALPTPVAPSTAPAAGDWIGLISGYIKDGGLVLGLAIAVLGFLWIAYLGFAKFNEARQGKAEWAEVGVLGIVGAIVLIFASYLLTEAAGVI</sequence>
<organism evidence="2 3">
    <name type="scientific">Candidatus Thiodiazotropha taylori</name>
    <dbReference type="NCBI Taxonomy" id="2792791"/>
    <lineage>
        <taxon>Bacteria</taxon>
        <taxon>Pseudomonadati</taxon>
        <taxon>Pseudomonadota</taxon>
        <taxon>Gammaproteobacteria</taxon>
        <taxon>Chromatiales</taxon>
        <taxon>Sedimenticolaceae</taxon>
        <taxon>Candidatus Thiodiazotropha</taxon>
    </lineage>
</organism>
<dbReference type="Pfam" id="PF11190">
    <property type="entry name" value="DUF2976"/>
    <property type="match status" value="1"/>
</dbReference>
<dbReference type="EMBL" id="JAEPCR010000008">
    <property type="protein sequence ID" value="MCG7977159.1"/>
    <property type="molecule type" value="Genomic_DNA"/>
</dbReference>
<proteinExistence type="predicted"/>
<feature type="transmembrane region" description="Helical" evidence="1">
    <location>
        <begin position="81"/>
        <end position="102"/>
    </location>
</feature>
<evidence type="ECO:0000256" key="1">
    <source>
        <dbReference type="SAM" id="Phobius"/>
    </source>
</evidence>
<protein>
    <submittedName>
        <fullName evidence="2">TIGR03745 family integrating conjugative element membrane protein</fullName>
    </submittedName>
</protein>
<keyword evidence="1" id="KW-1133">Transmembrane helix</keyword>
<dbReference type="Proteomes" id="UP000886674">
    <property type="component" value="Unassembled WGS sequence"/>
</dbReference>
<comment type="caution">
    <text evidence="2">The sequence shown here is derived from an EMBL/GenBank/DDBJ whole genome shotgun (WGS) entry which is preliminary data.</text>
</comment>
<dbReference type="NCBIfam" id="TIGR03745">
    <property type="entry name" value="conj_TIGR03745"/>
    <property type="match status" value="1"/>
</dbReference>
<dbReference type="AlphaFoldDB" id="A0A9E4NHX0"/>
<keyword evidence="1" id="KW-0812">Transmembrane</keyword>